<gene>
    <name evidence="1" type="ORF">EQM13_02645</name>
</gene>
<reference evidence="2" key="1">
    <citation type="submission" date="2019-01" db="EMBL/GenBank/DDBJ databases">
        <title>Draft genomes of a novel of Sporanaerobacter strains.</title>
        <authorList>
            <person name="Ma S."/>
        </authorList>
    </citation>
    <scope>NUCLEOTIDE SEQUENCE [LARGE SCALE GENOMIC DNA]</scope>
    <source>
        <strain evidence="2">NJN-17</strain>
    </source>
</reference>
<accession>A0A410Q993</accession>
<name>A0A410Q993_9FIRM</name>
<evidence type="ECO:0000313" key="2">
    <source>
        <dbReference type="Proteomes" id="UP000287969"/>
    </source>
</evidence>
<dbReference type="Proteomes" id="UP000287969">
    <property type="component" value="Chromosome"/>
</dbReference>
<keyword evidence="2" id="KW-1185">Reference proteome</keyword>
<dbReference type="EMBL" id="CP035282">
    <property type="protein sequence ID" value="QAT60551.1"/>
    <property type="molecule type" value="Genomic_DNA"/>
</dbReference>
<dbReference type="KEGG" id="spoa:EQM13_02645"/>
<protein>
    <submittedName>
        <fullName evidence="1">Competence protein ComFB</fullName>
    </submittedName>
</protein>
<dbReference type="OrthoDB" id="1707900at2"/>
<organism evidence="1 2">
    <name type="scientific">Acidilutibacter cellobiosedens</name>
    <dbReference type="NCBI Taxonomy" id="2507161"/>
    <lineage>
        <taxon>Bacteria</taxon>
        <taxon>Bacillati</taxon>
        <taxon>Bacillota</taxon>
        <taxon>Tissierellia</taxon>
        <taxon>Tissierellales</taxon>
        <taxon>Acidilutibacteraceae</taxon>
        <taxon>Acidilutibacter</taxon>
    </lineage>
</organism>
<dbReference type="AlphaFoldDB" id="A0A410Q993"/>
<sequence length="83" mass="9535">MVKNYMEILVCEILNEIKEGYPFLKNINYSNDVKSIALNNLPPMYFLSNISEGEKKAFILDRQKRIAVLSEIISAINIVTKNL</sequence>
<dbReference type="Pfam" id="PF10719">
    <property type="entry name" value="ComFB"/>
    <property type="match status" value="1"/>
</dbReference>
<evidence type="ECO:0000313" key="1">
    <source>
        <dbReference type="EMBL" id="QAT60551.1"/>
    </source>
</evidence>
<proteinExistence type="predicted"/>
<dbReference type="InterPro" id="IPR019657">
    <property type="entry name" value="ComFB"/>
</dbReference>